<evidence type="ECO:0000313" key="3">
    <source>
        <dbReference type="Proteomes" id="UP001054889"/>
    </source>
</evidence>
<reference evidence="2" key="2">
    <citation type="submission" date="2021-12" db="EMBL/GenBank/DDBJ databases">
        <title>Resequencing data analysis of finger millet.</title>
        <authorList>
            <person name="Hatakeyama M."/>
            <person name="Aluri S."/>
            <person name="Balachadran M.T."/>
            <person name="Sivarajan S.R."/>
            <person name="Poveda L."/>
            <person name="Shimizu-Inatsugi R."/>
            <person name="Schlapbach R."/>
            <person name="Sreeman S.M."/>
            <person name="Shimizu K.K."/>
        </authorList>
    </citation>
    <scope>NUCLEOTIDE SEQUENCE</scope>
</reference>
<protein>
    <submittedName>
        <fullName evidence="2">Uncharacterized protein</fullName>
    </submittedName>
</protein>
<evidence type="ECO:0000256" key="1">
    <source>
        <dbReference type="SAM" id="MobiDB-lite"/>
    </source>
</evidence>
<proteinExistence type="predicted"/>
<sequence length="205" mass="21154">MKKKRHVATASRAASNADRAQKAATATAPALLLADVERSTNGFHRSRLIGCGRAPLRRVRGGARGRGQAHRMHPHLVLGAAGGRRFPPAVPPQPDLAALVGVSRAPASVLLVDHAPGGAAGLGAVLFGATSALARSPPPPRARWPTCTWTDASAHMQNVLSSAFVTGTPPPQGSPTTGWPASSTTAAIRAWRRTCICSARCSSSC</sequence>
<dbReference type="Proteomes" id="UP001054889">
    <property type="component" value="Unassembled WGS sequence"/>
</dbReference>
<comment type="caution">
    <text evidence="2">The sequence shown here is derived from an EMBL/GenBank/DDBJ whole genome shotgun (WGS) entry which is preliminary data.</text>
</comment>
<accession>A0AAV5E0W1</accession>
<keyword evidence="3" id="KW-1185">Reference proteome</keyword>
<dbReference type="AlphaFoldDB" id="A0AAV5E0W1"/>
<organism evidence="2 3">
    <name type="scientific">Eleusine coracana subsp. coracana</name>
    <dbReference type="NCBI Taxonomy" id="191504"/>
    <lineage>
        <taxon>Eukaryota</taxon>
        <taxon>Viridiplantae</taxon>
        <taxon>Streptophyta</taxon>
        <taxon>Embryophyta</taxon>
        <taxon>Tracheophyta</taxon>
        <taxon>Spermatophyta</taxon>
        <taxon>Magnoliopsida</taxon>
        <taxon>Liliopsida</taxon>
        <taxon>Poales</taxon>
        <taxon>Poaceae</taxon>
        <taxon>PACMAD clade</taxon>
        <taxon>Chloridoideae</taxon>
        <taxon>Cynodonteae</taxon>
        <taxon>Eleusininae</taxon>
        <taxon>Eleusine</taxon>
    </lineage>
</organism>
<dbReference type="EMBL" id="BQKI01000072">
    <property type="protein sequence ID" value="GJN16428.1"/>
    <property type="molecule type" value="Genomic_DNA"/>
</dbReference>
<feature type="region of interest" description="Disordered" evidence="1">
    <location>
        <begin position="1"/>
        <end position="22"/>
    </location>
</feature>
<reference evidence="2" key="1">
    <citation type="journal article" date="2018" name="DNA Res.">
        <title>Multiple hybrid de novo genome assembly of finger millet, an orphan allotetraploid crop.</title>
        <authorList>
            <person name="Hatakeyama M."/>
            <person name="Aluri S."/>
            <person name="Balachadran M.T."/>
            <person name="Sivarajan S.R."/>
            <person name="Patrignani A."/>
            <person name="Gruter S."/>
            <person name="Poveda L."/>
            <person name="Shimizu-Inatsugi R."/>
            <person name="Baeten J."/>
            <person name="Francoijs K.J."/>
            <person name="Nataraja K.N."/>
            <person name="Reddy Y.A.N."/>
            <person name="Phadnis S."/>
            <person name="Ravikumar R.L."/>
            <person name="Schlapbach R."/>
            <person name="Sreeman S.M."/>
            <person name="Shimizu K.K."/>
        </authorList>
    </citation>
    <scope>NUCLEOTIDE SEQUENCE</scope>
</reference>
<name>A0AAV5E0W1_ELECO</name>
<evidence type="ECO:0000313" key="2">
    <source>
        <dbReference type="EMBL" id="GJN16428.1"/>
    </source>
</evidence>
<gene>
    <name evidence="2" type="primary">gb03415</name>
    <name evidence="2" type="ORF">PR202_gb03415</name>
</gene>